<protein>
    <submittedName>
        <fullName evidence="2">Tubulin-tyrosine ligase family protein</fullName>
    </submittedName>
</protein>
<accession>I7M051</accession>
<evidence type="ECO:0000313" key="3">
    <source>
        <dbReference type="Proteomes" id="UP000009168"/>
    </source>
</evidence>
<dbReference type="PROSITE" id="PS51221">
    <property type="entry name" value="TTL"/>
    <property type="match status" value="1"/>
</dbReference>
<feature type="compositionally biased region" description="Polar residues" evidence="1">
    <location>
        <begin position="611"/>
        <end position="631"/>
    </location>
</feature>
<dbReference type="GO" id="GO:0016874">
    <property type="term" value="F:ligase activity"/>
    <property type="evidence" value="ECO:0007669"/>
    <property type="project" value="UniProtKB-KW"/>
</dbReference>
<dbReference type="AlphaFoldDB" id="I7M051"/>
<dbReference type="KEGG" id="tet:TTHERM_00442460"/>
<feature type="compositionally biased region" description="Low complexity" evidence="1">
    <location>
        <begin position="568"/>
        <end position="577"/>
    </location>
</feature>
<feature type="region of interest" description="Disordered" evidence="1">
    <location>
        <begin position="179"/>
        <end position="217"/>
    </location>
</feature>
<dbReference type="eggNOG" id="KOG2156">
    <property type="taxonomic scope" value="Eukaryota"/>
</dbReference>
<dbReference type="OMA" id="WEFLEAN"/>
<dbReference type="Proteomes" id="UP000009168">
    <property type="component" value="Unassembled WGS sequence"/>
</dbReference>
<dbReference type="RefSeq" id="XP_001033159.1">
    <property type="nucleotide sequence ID" value="XM_001033159.1"/>
</dbReference>
<dbReference type="GeneID" id="7830673"/>
<dbReference type="PANTHER" id="PTHR46069">
    <property type="entry name" value="TUBULIN TYROSINE LIGASE"/>
    <property type="match status" value="1"/>
</dbReference>
<feature type="region of interest" description="Disordered" evidence="1">
    <location>
        <begin position="931"/>
        <end position="1034"/>
    </location>
</feature>
<feature type="compositionally biased region" description="Low complexity" evidence="1">
    <location>
        <begin position="652"/>
        <end position="671"/>
    </location>
</feature>
<feature type="compositionally biased region" description="Polar residues" evidence="1">
    <location>
        <begin position="946"/>
        <end position="955"/>
    </location>
</feature>
<sequence length="1062" mass="122272">MSQQIQVASAPVTNPQTQTAAPITVANSQAKVQTTGNHNASSIPCLPSPVIPEKQTLPALNLPRKSLNLSLPQNYHAYKSQSESPFSMRNKSHTQKNYLNNNSIKLDKIEENSQTNFKNKIVHRQNRSISPSINEKAQIKNTLNLSNLRNQNKNLRQQTNGESNQKNPIILNQSQRLKMQTLQGDSKTSSQKQMSNTLKSQQSNTPQSQQLQNSSAVNPSYQKQNLFTNQKLQGSQVVLVPKSQQTAVSPQQNDTKLAALVKKPLPQIQQSNSSQGNNNVSQPDNLLKFYVGGGNNGERIRKLMLKREGWVETKDPTTMFVNFKWQQTTRGYKYEKLVENTSYKQVVNHFEFHKEITNKQYLVKNLMSFAESMKQNVFDITPLTYVIDFNDENCDLILNNFLKFFEMNMPTHVKKKQQNLMQKQADIRKILRQFQTQYGQQGTEKLFNYFYTRWSLHDTFLDKNNSTYMWLLKPTFLNRGRGIHVFNSLASLEKLMSDYTEGFEEKSLKKQEKKDEGEEKNEIQEIPIKESQNNNKKLSQSQPNIIIENQVKITNQPEEQNLQKMDNKSSLSLQKLPSPERKVEGFEETKENDEKANNEINSAKQLDKENNPNQSHSPDVKKISQNGNSFQIKKIKPLQNNRANNNSQKSMSINSGASTTSNTNTNASINSQSMVQSVPASTSSNRQSKKEKEKEKEKEDPNKYIRAQPQGPYILKASQFVIQKYIEKPLLINKRKFDIRVWALVTQNLDVYFFREGYMRLSSSEFSTDERQLDNLFIHLTNNAIQKYSDNYGQFENGNMWSFQQLWEFLEANYQNSSSNQSSTTNSGSNEEKLPQKFFKKKIVSKIKDIIWLTFCSVKKKINQYDRKFCFEIFGFDFLIDEELNSWLIEVNTNPAIDECSQLLKTLIPRALDDALKLTIDQIFSKRQVVPQNTNVQSKNKEKSPTHQPQKSNSDSENDKIVQDQIIEKPVEQEEEEDEEEEEVEKKISSVEQMDLNSPTKLQADSPQQAAKNQGQSNSGTSQEPSYYPVPGYEDTFNMWELLGNLKDSSNVQVKKKFKQLK</sequence>
<feature type="region of interest" description="Disordered" evidence="1">
    <location>
        <begin position="560"/>
        <end position="703"/>
    </location>
</feature>
<name>I7M051_TETTS</name>
<proteinExistence type="predicted"/>
<evidence type="ECO:0000313" key="2">
    <source>
        <dbReference type="EMBL" id="EAR85496.1"/>
    </source>
</evidence>
<dbReference type="Pfam" id="PF03133">
    <property type="entry name" value="TTL"/>
    <property type="match status" value="2"/>
</dbReference>
<dbReference type="OrthoDB" id="202825at2759"/>
<feature type="compositionally biased region" description="Polar residues" evidence="1">
    <location>
        <begin position="530"/>
        <end position="543"/>
    </location>
</feature>
<reference evidence="3" key="1">
    <citation type="journal article" date="2006" name="PLoS Biol.">
        <title>Macronuclear genome sequence of the ciliate Tetrahymena thermophila, a model eukaryote.</title>
        <authorList>
            <person name="Eisen J.A."/>
            <person name="Coyne R.S."/>
            <person name="Wu M."/>
            <person name="Wu D."/>
            <person name="Thiagarajan M."/>
            <person name="Wortman J.R."/>
            <person name="Badger J.H."/>
            <person name="Ren Q."/>
            <person name="Amedeo P."/>
            <person name="Jones K.M."/>
            <person name="Tallon L.J."/>
            <person name="Delcher A.L."/>
            <person name="Salzberg S.L."/>
            <person name="Silva J.C."/>
            <person name="Haas B.J."/>
            <person name="Majoros W.H."/>
            <person name="Farzad M."/>
            <person name="Carlton J.M."/>
            <person name="Smith R.K. Jr."/>
            <person name="Garg J."/>
            <person name="Pearlman R.E."/>
            <person name="Karrer K.M."/>
            <person name="Sun L."/>
            <person name="Manning G."/>
            <person name="Elde N.C."/>
            <person name="Turkewitz A.P."/>
            <person name="Asai D.J."/>
            <person name="Wilkes D.E."/>
            <person name="Wang Y."/>
            <person name="Cai H."/>
            <person name="Collins K."/>
            <person name="Stewart B.A."/>
            <person name="Lee S.R."/>
            <person name="Wilamowska K."/>
            <person name="Weinberg Z."/>
            <person name="Ruzzo W.L."/>
            <person name="Wloga D."/>
            <person name="Gaertig J."/>
            <person name="Frankel J."/>
            <person name="Tsao C.-C."/>
            <person name="Gorovsky M.A."/>
            <person name="Keeling P.J."/>
            <person name="Waller R.F."/>
            <person name="Patron N.J."/>
            <person name="Cherry J.M."/>
            <person name="Stover N.A."/>
            <person name="Krieger C.J."/>
            <person name="del Toro C."/>
            <person name="Ryder H.F."/>
            <person name="Williamson S.C."/>
            <person name="Barbeau R.A."/>
            <person name="Hamilton E.P."/>
            <person name="Orias E."/>
        </authorList>
    </citation>
    <scope>NUCLEOTIDE SEQUENCE [LARGE SCALE GENOMIC DNA]</scope>
    <source>
        <strain evidence="3">SB210</strain>
    </source>
</reference>
<feature type="compositionally biased region" description="Basic and acidic residues" evidence="1">
    <location>
        <begin position="578"/>
        <end position="597"/>
    </location>
</feature>
<feature type="compositionally biased region" description="Polar residues" evidence="1">
    <location>
        <begin position="638"/>
        <end position="651"/>
    </location>
</feature>
<feature type="compositionally biased region" description="Basic and acidic residues" evidence="1">
    <location>
        <begin position="957"/>
        <end position="972"/>
    </location>
</feature>
<gene>
    <name evidence="2" type="ORF">TTHERM_00442460</name>
</gene>
<dbReference type="HOGENOM" id="CLU_010494_0_0_1"/>
<dbReference type="EMBL" id="GG662665">
    <property type="protein sequence ID" value="EAR85496.1"/>
    <property type="molecule type" value="Genomic_DNA"/>
</dbReference>
<dbReference type="Gene3D" id="3.30.470.20">
    <property type="entry name" value="ATP-grasp fold, B domain"/>
    <property type="match status" value="1"/>
</dbReference>
<dbReference type="PANTHER" id="PTHR46069:SF1">
    <property type="entry name" value="CHROMOSOME UNDETERMINED SCAFFOLD_125, WHOLE GENOME SHOTGUN SEQUENCE"/>
    <property type="match status" value="1"/>
</dbReference>
<evidence type="ECO:0000256" key="1">
    <source>
        <dbReference type="SAM" id="MobiDB-lite"/>
    </source>
</evidence>
<feature type="region of interest" description="Disordered" evidence="1">
    <location>
        <begin position="503"/>
        <end position="543"/>
    </location>
</feature>
<keyword evidence="2" id="KW-0436">Ligase</keyword>
<dbReference type="SUPFAM" id="SSF56059">
    <property type="entry name" value="Glutathione synthetase ATP-binding domain-like"/>
    <property type="match status" value="1"/>
</dbReference>
<keyword evidence="3" id="KW-1185">Reference proteome</keyword>
<organism evidence="2 3">
    <name type="scientific">Tetrahymena thermophila (strain SB210)</name>
    <dbReference type="NCBI Taxonomy" id="312017"/>
    <lineage>
        <taxon>Eukaryota</taxon>
        <taxon>Sar</taxon>
        <taxon>Alveolata</taxon>
        <taxon>Ciliophora</taxon>
        <taxon>Intramacronucleata</taxon>
        <taxon>Oligohymenophorea</taxon>
        <taxon>Hymenostomatida</taxon>
        <taxon>Tetrahymenina</taxon>
        <taxon>Tetrahymenidae</taxon>
        <taxon>Tetrahymena</taxon>
    </lineage>
</organism>
<feature type="compositionally biased region" description="Polar residues" evidence="1">
    <location>
        <begin position="179"/>
        <end position="199"/>
    </location>
</feature>
<feature type="compositionally biased region" description="Polar residues" evidence="1">
    <location>
        <begin position="995"/>
        <end position="1025"/>
    </location>
</feature>
<feature type="compositionally biased region" description="Basic and acidic residues" evidence="1">
    <location>
        <begin position="688"/>
        <end position="703"/>
    </location>
</feature>
<feature type="compositionally biased region" description="Acidic residues" evidence="1">
    <location>
        <begin position="973"/>
        <end position="983"/>
    </location>
</feature>
<feature type="compositionally biased region" description="Polar residues" evidence="1">
    <location>
        <begin position="672"/>
        <end position="686"/>
    </location>
</feature>
<dbReference type="InterPro" id="IPR004344">
    <property type="entry name" value="TTL/TTLL_fam"/>
</dbReference>
<feature type="compositionally biased region" description="Basic and acidic residues" evidence="1">
    <location>
        <begin position="503"/>
        <end position="523"/>
    </location>
</feature>
<feature type="compositionally biased region" description="Low complexity" evidence="1">
    <location>
        <begin position="200"/>
        <end position="215"/>
    </location>
</feature>
<dbReference type="InParanoid" id="I7M051"/>